<dbReference type="GO" id="GO:0055085">
    <property type="term" value="P:transmembrane transport"/>
    <property type="evidence" value="ECO:0007669"/>
    <property type="project" value="InterPro"/>
</dbReference>
<feature type="transmembrane region" description="Helical" evidence="7">
    <location>
        <begin position="172"/>
        <end position="196"/>
    </location>
</feature>
<dbReference type="EMBL" id="JACXWD010000010">
    <property type="protein sequence ID" value="MBD3867439.1"/>
    <property type="molecule type" value="Genomic_DNA"/>
</dbReference>
<dbReference type="InterPro" id="IPR050366">
    <property type="entry name" value="BP-dependent_transpt_permease"/>
</dbReference>
<feature type="domain" description="ABC transmembrane type-1" evidence="9">
    <location>
        <begin position="123"/>
        <end position="312"/>
    </location>
</feature>
<keyword evidence="5 7" id="KW-1133">Transmembrane helix</keyword>
<comment type="similarity">
    <text evidence="7">Belongs to the binding-protein-dependent transport system permease family.</text>
</comment>
<sequence>MSGRPLYRTAAYAALVLVAVALVAQFTLGRDPNAQPDGLVLRNLPPLSRATTLLLADGDRIYCHEVEGITRSELQFRRGNTWKQVSVADLQGGSLSSGVRSELFLLGTDSYGRDMAARLVLGGKISLLIGLLAAAMAVVIGSAIGLAAGFAGGPLDSILMRCTDLALSIPRLYLALLLVALFGPSLLNTVLILGATSWMTSARLVRGQVLALKRNDWVASARAAGAGPLRQAVLHVFPGAAAPVMVEAALRTGDSILLETSLSFLGLGVLPPAASWGSLIADGRDRLLDAWWIATFPGLAVAVTVLVINRMGDRTAPDRQPEAASEAVAPGRPSMPAESPSLP</sequence>
<dbReference type="Proteomes" id="UP000648239">
    <property type="component" value="Unassembled WGS sequence"/>
</dbReference>
<feature type="transmembrane region" description="Helical" evidence="7">
    <location>
        <begin position="290"/>
        <end position="309"/>
    </location>
</feature>
<dbReference type="Gene3D" id="1.10.3720.10">
    <property type="entry name" value="MetI-like"/>
    <property type="match status" value="1"/>
</dbReference>
<dbReference type="CDD" id="cd06261">
    <property type="entry name" value="TM_PBP2"/>
    <property type="match status" value="1"/>
</dbReference>
<dbReference type="AlphaFoldDB" id="A0A8J7CDY5"/>
<dbReference type="InterPro" id="IPR035906">
    <property type="entry name" value="MetI-like_sf"/>
</dbReference>
<evidence type="ECO:0000256" key="6">
    <source>
        <dbReference type="ARBA" id="ARBA00023136"/>
    </source>
</evidence>
<evidence type="ECO:0000256" key="2">
    <source>
        <dbReference type="ARBA" id="ARBA00022448"/>
    </source>
</evidence>
<dbReference type="PROSITE" id="PS50928">
    <property type="entry name" value="ABC_TM1"/>
    <property type="match status" value="1"/>
</dbReference>
<feature type="transmembrane region" description="Helical" evidence="7">
    <location>
        <begin position="125"/>
        <end position="152"/>
    </location>
</feature>
<feature type="transmembrane region" description="Helical" evidence="7">
    <location>
        <begin position="256"/>
        <end position="278"/>
    </location>
</feature>
<evidence type="ECO:0000256" key="7">
    <source>
        <dbReference type="RuleBase" id="RU363032"/>
    </source>
</evidence>
<comment type="caution">
    <text evidence="10">The sequence shown here is derived from an EMBL/GenBank/DDBJ whole genome shotgun (WGS) entry which is preliminary data.</text>
</comment>
<evidence type="ECO:0000256" key="4">
    <source>
        <dbReference type="ARBA" id="ARBA00022692"/>
    </source>
</evidence>
<evidence type="ECO:0000256" key="8">
    <source>
        <dbReference type="SAM" id="MobiDB-lite"/>
    </source>
</evidence>
<reference evidence="10 11" key="1">
    <citation type="submission" date="2020-08" db="EMBL/GenBank/DDBJ databases">
        <title>Acidobacteriota in marine sediments use diverse sulfur dissimilation pathways.</title>
        <authorList>
            <person name="Wasmund K."/>
        </authorList>
    </citation>
    <scope>NUCLEOTIDE SEQUENCE [LARGE SCALE GENOMIC DNA]</scope>
    <source>
        <strain evidence="10">MAG AM4</strain>
    </source>
</reference>
<organism evidence="10 11">
    <name type="scientific">Candidatus Polarisedimenticola svalbardensis</name>
    <dbReference type="NCBI Taxonomy" id="2886004"/>
    <lineage>
        <taxon>Bacteria</taxon>
        <taxon>Pseudomonadati</taxon>
        <taxon>Acidobacteriota</taxon>
        <taxon>Candidatus Polarisedimenticolia</taxon>
        <taxon>Candidatus Polarisedimenticolales</taxon>
        <taxon>Candidatus Polarisedimenticolaceae</taxon>
        <taxon>Candidatus Polarisedimenticola</taxon>
    </lineage>
</organism>
<feature type="region of interest" description="Disordered" evidence="8">
    <location>
        <begin position="314"/>
        <end position="343"/>
    </location>
</feature>
<evidence type="ECO:0000256" key="1">
    <source>
        <dbReference type="ARBA" id="ARBA00004651"/>
    </source>
</evidence>
<evidence type="ECO:0000256" key="5">
    <source>
        <dbReference type="ARBA" id="ARBA00022989"/>
    </source>
</evidence>
<protein>
    <submittedName>
        <fullName evidence="10">ABC transporter permease</fullName>
    </submittedName>
</protein>
<dbReference type="PANTHER" id="PTHR43386:SF1">
    <property type="entry name" value="D,D-DIPEPTIDE TRANSPORT SYSTEM PERMEASE PROTEIN DDPC-RELATED"/>
    <property type="match status" value="1"/>
</dbReference>
<accession>A0A8J7CDY5</accession>
<keyword evidence="3" id="KW-1003">Cell membrane</keyword>
<name>A0A8J7CDY5_9BACT</name>
<gene>
    <name evidence="10" type="ORF">IFK94_04855</name>
</gene>
<evidence type="ECO:0000313" key="11">
    <source>
        <dbReference type="Proteomes" id="UP000648239"/>
    </source>
</evidence>
<keyword evidence="2 7" id="KW-0813">Transport</keyword>
<evidence type="ECO:0000259" key="9">
    <source>
        <dbReference type="PROSITE" id="PS50928"/>
    </source>
</evidence>
<dbReference type="PANTHER" id="PTHR43386">
    <property type="entry name" value="OLIGOPEPTIDE TRANSPORT SYSTEM PERMEASE PROTEIN APPC"/>
    <property type="match status" value="1"/>
</dbReference>
<dbReference type="GO" id="GO:0005886">
    <property type="term" value="C:plasma membrane"/>
    <property type="evidence" value="ECO:0007669"/>
    <property type="project" value="UniProtKB-SubCell"/>
</dbReference>
<evidence type="ECO:0000313" key="10">
    <source>
        <dbReference type="EMBL" id="MBD3867439.1"/>
    </source>
</evidence>
<keyword evidence="6 7" id="KW-0472">Membrane</keyword>
<dbReference type="Pfam" id="PF00528">
    <property type="entry name" value="BPD_transp_1"/>
    <property type="match status" value="1"/>
</dbReference>
<dbReference type="SUPFAM" id="SSF161098">
    <property type="entry name" value="MetI-like"/>
    <property type="match status" value="1"/>
</dbReference>
<evidence type="ECO:0000256" key="3">
    <source>
        <dbReference type="ARBA" id="ARBA00022475"/>
    </source>
</evidence>
<keyword evidence="4 7" id="KW-0812">Transmembrane</keyword>
<proteinExistence type="inferred from homology"/>
<comment type="subcellular location">
    <subcellularLocation>
        <location evidence="1 7">Cell membrane</location>
        <topology evidence="1 7">Multi-pass membrane protein</topology>
    </subcellularLocation>
</comment>
<feature type="transmembrane region" description="Helical" evidence="7">
    <location>
        <begin position="6"/>
        <end position="28"/>
    </location>
</feature>
<dbReference type="InterPro" id="IPR000515">
    <property type="entry name" value="MetI-like"/>
</dbReference>